<keyword evidence="1" id="KW-0805">Transcription regulation</keyword>
<sequence length="272" mass="30823">MRSWEVTTSATYSAQAVMSELVLQMGASAFGETLLTRLNHLLPAGSFSLYRVWRDQSPVLLMSHSLQPLDVTRRCFAAYRNKLYLEDRSFDEVRARHEDASCLLMHIRADEFKNPEHREQIYVRNHVRERLSVAQSTSDGSVLSLNIYAHDGHSSYTDRHLGRFESVAHVLFAGAQRHLALIGAPVQSRQLCAADADLDRLFLSGLDKGLTTREIDVCACLLQGMTYDGIARQLDLSRATVITYRNRAFARLGINFKSQLFAQRARYQDSQP</sequence>
<evidence type="ECO:0000313" key="5">
    <source>
        <dbReference type="EMBL" id="PVY61591.1"/>
    </source>
</evidence>
<organism evidence="5 6">
    <name type="scientific">Pusillimonas noertemannii</name>
    <dbReference type="NCBI Taxonomy" id="305977"/>
    <lineage>
        <taxon>Bacteria</taxon>
        <taxon>Pseudomonadati</taxon>
        <taxon>Pseudomonadota</taxon>
        <taxon>Betaproteobacteria</taxon>
        <taxon>Burkholderiales</taxon>
        <taxon>Alcaligenaceae</taxon>
        <taxon>Pusillimonas</taxon>
    </lineage>
</organism>
<name>A0A2U1CKS1_9BURK</name>
<evidence type="ECO:0000313" key="6">
    <source>
        <dbReference type="Proteomes" id="UP000246145"/>
    </source>
</evidence>
<dbReference type="PANTHER" id="PTHR44688">
    <property type="entry name" value="DNA-BINDING TRANSCRIPTIONAL ACTIVATOR DEVR_DOSR"/>
    <property type="match status" value="1"/>
</dbReference>
<dbReference type="InterPro" id="IPR000792">
    <property type="entry name" value="Tscrpt_reg_LuxR_C"/>
</dbReference>
<keyword evidence="6" id="KW-1185">Reference proteome</keyword>
<keyword evidence="2" id="KW-0238">DNA-binding</keyword>
<dbReference type="PANTHER" id="PTHR44688:SF16">
    <property type="entry name" value="DNA-BINDING TRANSCRIPTIONAL ACTIVATOR DEVR_DOSR"/>
    <property type="match status" value="1"/>
</dbReference>
<protein>
    <submittedName>
        <fullName evidence="5">Regulatory LuxR family protein</fullName>
    </submittedName>
</protein>
<dbReference type="SUPFAM" id="SSF46894">
    <property type="entry name" value="C-terminal effector domain of the bipartite response regulators"/>
    <property type="match status" value="1"/>
</dbReference>
<dbReference type="OrthoDB" id="7009766at2"/>
<reference evidence="5 6" key="1">
    <citation type="submission" date="2018-04" db="EMBL/GenBank/DDBJ databases">
        <title>Genomic Encyclopedia of Type Strains, Phase IV (KMG-IV): sequencing the most valuable type-strain genomes for metagenomic binning, comparative biology and taxonomic classification.</title>
        <authorList>
            <person name="Goeker M."/>
        </authorList>
    </citation>
    <scope>NUCLEOTIDE SEQUENCE [LARGE SCALE GENOMIC DNA]</scope>
    <source>
        <strain evidence="5 6">DSM 10065</strain>
    </source>
</reference>
<dbReference type="RefSeq" id="WP_116518636.1">
    <property type="nucleotide sequence ID" value="NZ_JACCEX010000003.1"/>
</dbReference>
<dbReference type="GO" id="GO:0003677">
    <property type="term" value="F:DNA binding"/>
    <property type="evidence" value="ECO:0007669"/>
    <property type="project" value="UniProtKB-KW"/>
</dbReference>
<dbReference type="STRING" id="1231391.GCA_000308195_02341"/>
<dbReference type="Proteomes" id="UP000246145">
    <property type="component" value="Unassembled WGS sequence"/>
</dbReference>
<evidence type="ECO:0000256" key="3">
    <source>
        <dbReference type="ARBA" id="ARBA00023163"/>
    </source>
</evidence>
<comment type="caution">
    <text evidence="5">The sequence shown here is derived from an EMBL/GenBank/DDBJ whole genome shotgun (WGS) entry which is preliminary data.</text>
</comment>
<dbReference type="Gene3D" id="1.10.10.10">
    <property type="entry name" value="Winged helix-like DNA-binding domain superfamily/Winged helix DNA-binding domain"/>
    <property type="match status" value="1"/>
</dbReference>
<accession>A0A2U1CKS1</accession>
<gene>
    <name evidence="5" type="ORF">C7440_2318</name>
</gene>
<dbReference type="PROSITE" id="PS00622">
    <property type="entry name" value="HTH_LUXR_1"/>
    <property type="match status" value="1"/>
</dbReference>
<dbReference type="InterPro" id="IPR036388">
    <property type="entry name" value="WH-like_DNA-bd_sf"/>
</dbReference>
<feature type="domain" description="HTH luxR-type" evidence="4">
    <location>
        <begin position="224"/>
        <end position="251"/>
    </location>
</feature>
<dbReference type="SMART" id="SM00421">
    <property type="entry name" value="HTH_LUXR"/>
    <property type="match status" value="1"/>
</dbReference>
<keyword evidence="3" id="KW-0804">Transcription</keyword>
<dbReference type="Pfam" id="PF00196">
    <property type="entry name" value="GerE"/>
    <property type="match status" value="1"/>
</dbReference>
<evidence type="ECO:0000256" key="1">
    <source>
        <dbReference type="ARBA" id="ARBA00023015"/>
    </source>
</evidence>
<dbReference type="GO" id="GO:0006355">
    <property type="term" value="P:regulation of DNA-templated transcription"/>
    <property type="evidence" value="ECO:0007669"/>
    <property type="project" value="InterPro"/>
</dbReference>
<dbReference type="CDD" id="cd06170">
    <property type="entry name" value="LuxR_C_like"/>
    <property type="match status" value="1"/>
</dbReference>
<dbReference type="PRINTS" id="PR00038">
    <property type="entry name" value="HTHLUXR"/>
</dbReference>
<dbReference type="InterPro" id="IPR016032">
    <property type="entry name" value="Sig_transdc_resp-reg_C-effctor"/>
</dbReference>
<dbReference type="EMBL" id="QEKO01000003">
    <property type="protein sequence ID" value="PVY61591.1"/>
    <property type="molecule type" value="Genomic_DNA"/>
</dbReference>
<evidence type="ECO:0000259" key="4">
    <source>
        <dbReference type="PROSITE" id="PS00622"/>
    </source>
</evidence>
<evidence type="ECO:0000256" key="2">
    <source>
        <dbReference type="ARBA" id="ARBA00023125"/>
    </source>
</evidence>
<proteinExistence type="predicted"/>
<dbReference type="AlphaFoldDB" id="A0A2U1CKS1"/>